<keyword evidence="4" id="KW-1133">Transmembrane helix</keyword>
<feature type="transmembrane region" description="Helical" evidence="4">
    <location>
        <begin position="140"/>
        <end position="158"/>
    </location>
</feature>
<dbReference type="Gene3D" id="1.20.1250.20">
    <property type="entry name" value="MFS general substrate transporter like domains"/>
    <property type="match status" value="2"/>
</dbReference>
<protein>
    <submittedName>
        <fullName evidence="5">MFS general substrate transporter</fullName>
    </submittedName>
</protein>
<dbReference type="KEGG" id="glz:GLAREA_11942"/>
<evidence type="ECO:0000256" key="3">
    <source>
        <dbReference type="SAM" id="MobiDB-lite"/>
    </source>
</evidence>
<dbReference type="GO" id="GO:0016020">
    <property type="term" value="C:membrane"/>
    <property type="evidence" value="ECO:0007669"/>
    <property type="project" value="UniProtKB-SubCell"/>
</dbReference>
<evidence type="ECO:0000313" key="6">
    <source>
        <dbReference type="Proteomes" id="UP000016922"/>
    </source>
</evidence>
<sequence>MSKETEIVVEEGKQDSSASTEIEAELGTSTTVFAGHDHVEESHGLLIRLLLKLRTRNPDATGPPPDHGFTAWSQVALCHLAMFNTWGIINSYGVFQTHYTTTLSLPPSTISWIGSLQIFLLFFLGSFSGRATDAGYFRPVFILGTLLQLLGTFSLSGATKYWQILLAQGICTGVGNGLVFCPAFAILSGYFARNRALAIGIAASGSATGGVIFPAIASRLLPRIGFPWTVRVIGFVMLSTACLTVPFFKSRLGPRRTGPFLEPGAFKELPYLLFSISMFLTFWGLYFAFYYVGIWAKQVLGTSNTTTIDVLSVMNGLGLFGRLLPGFISDRYTGPLNTLLPFVAFSSICLFCWSAVKGVGGLYAFAVFYGFFAAGIQSLFLATLGSLTKDPKKQGVRMGMMLGVISVPALTGSPLGGALVQKGDGTYLYAQMFAGASMALGFAFLIAARVASVGWKLKAKL</sequence>
<proteinExistence type="inferred from homology"/>
<feature type="compositionally biased region" description="Basic and acidic residues" evidence="3">
    <location>
        <begin position="1"/>
        <end position="14"/>
    </location>
</feature>
<evidence type="ECO:0000256" key="2">
    <source>
        <dbReference type="ARBA" id="ARBA00006727"/>
    </source>
</evidence>
<feature type="transmembrane region" description="Helical" evidence="4">
    <location>
        <begin position="228"/>
        <end position="248"/>
    </location>
</feature>
<feature type="transmembrane region" description="Helical" evidence="4">
    <location>
        <begin position="109"/>
        <end position="128"/>
    </location>
</feature>
<dbReference type="PANTHER" id="PTHR11360:SF130">
    <property type="entry name" value="MAJOR FACILITATOR SUPERFAMILY (MFS) PROFILE DOMAIN-CONTAINING PROTEIN-RELATED"/>
    <property type="match status" value="1"/>
</dbReference>
<keyword evidence="4" id="KW-0472">Membrane</keyword>
<comment type="similarity">
    <text evidence="2">Belongs to the major facilitator superfamily. Monocarboxylate porter (TC 2.A.1.13) family.</text>
</comment>
<evidence type="ECO:0000256" key="4">
    <source>
        <dbReference type="SAM" id="Phobius"/>
    </source>
</evidence>
<gene>
    <name evidence="5" type="ORF">GLAREA_11942</name>
</gene>
<feature type="transmembrane region" description="Helical" evidence="4">
    <location>
        <begin position="269"/>
        <end position="293"/>
    </location>
</feature>
<dbReference type="GO" id="GO:0022857">
    <property type="term" value="F:transmembrane transporter activity"/>
    <property type="evidence" value="ECO:0007669"/>
    <property type="project" value="InterPro"/>
</dbReference>
<feature type="transmembrane region" description="Helical" evidence="4">
    <location>
        <begin position="164"/>
        <end position="187"/>
    </location>
</feature>
<dbReference type="PANTHER" id="PTHR11360">
    <property type="entry name" value="MONOCARBOXYLATE TRANSPORTER"/>
    <property type="match status" value="1"/>
</dbReference>
<name>S3D236_GLAL2</name>
<feature type="transmembrane region" description="Helical" evidence="4">
    <location>
        <begin position="305"/>
        <end position="324"/>
    </location>
</feature>
<keyword evidence="6" id="KW-1185">Reference proteome</keyword>
<dbReference type="EMBL" id="KE145360">
    <property type="protein sequence ID" value="EPE31860.1"/>
    <property type="molecule type" value="Genomic_DNA"/>
</dbReference>
<dbReference type="HOGENOM" id="CLU_001265_1_1_1"/>
<feature type="transmembrane region" description="Helical" evidence="4">
    <location>
        <begin position="336"/>
        <end position="356"/>
    </location>
</feature>
<dbReference type="RefSeq" id="XP_008080915.1">
    <property type="nucleotide sequence ID" value="XM_008082724.1"/>
</dbReference>
<dbReference type="GeneID" id="19470983"/>
<dbReference type="Proteomes" id="UP000016922">
    <property type="component" value="Unassembled WGS sequence"/>
</dbReference>
<feature type="transmembrane region" description="Helical" evidence="4">
    <location>
        <begin position="426"/>
        <end position="451"/>
    </location>
</feature>
<dbReference type="InterPro" id="IPR050327">
    <property type="entry name" value="Proton-linked_MCT"/>
</dbReference>
<organism evidence="5 6">
    <name type="scientific">Glarea lozoyensis (strain ATCC 20868 / MF5171)</name>
    <dbReference type="NCBI Taxonomy" id="1116229"/>
    <lineage>
        <taxon>Eukaryota</taxon>
        <taxon>Fungi</taxon>
        <taxon>Dikarya</taxon>
        <taxon>Ascomycota</taxon>
        <taxon>Pezizomycotina</taxon>
        <taxon>Leotiomycetes</taxon>
        <taxon>Helotiales</taxon>
        <taxon>Helotiaceae</taxon>
        <taxon>Glarea</taxon>
    </lineage>
</organism>
<evidence type="ECO:0000313" key="5">
    <source>
        <dbReference type="EMBL" id="EPE31860.1"/>
    </source>
</evidence>
<dbReference type="SUPFAM" id="SSF103473">
    <property type="entry name" value="MFS general substrate transporter"/>
    <property type="match status" value="1"/>
</dbReference>
<dbReference type="OrthoDB" id="6499973at2759"/>
<dbReference type="InterPro" id="IPR036259">
    <property type="entry name" value="MFS_trans_sf"/>
</dbReference>
<feature type="transmembrane region" description="Helical" evidence="4">
    <location>
        <begin position="362"/>
        <end position="387"/>
    </location>
</feature>
<dbReference type="AlphaFoldDB" id="S3D236"/>
<evidence type="ECO:0000256" key="1">
    <source>
        <dbReference type="ARBA" id="ARBA00004141"/>
    </source>
</evidence>
<dbReference type="OMA" id="NGMQFAP"/>
<feature type="transmembrane region" description="Helical" evidence="4">
    <location>
        <begin position="399"/>
        <end position="420"/>
    </location>
</feature>
<feature type="transmembrane region" description="Helical" evidence="4">
    <location>
        <begin position="196"/>
        <end position="216"/>
    </location>
</feature>
<dbReference type="eggNOG" id="KOG2504">
    <property type="taxonomic scope" value="Eukaryota"/>
</dbReference>
<dbReference type="Pfam" id="PF07690">
    <property type="entry name" value="MFS_1"/>
    <property type="match status" value="1"/>
</dbReference>
<feature type="region of interest" description="Disordered" evidence="3">
    <location>
        <begin position="1"/>
        <end position="20"/>
    </location>
</feature>
<comment type="subcellular location">
    <subcellularLocation>
        <location evidence="1">Membrane</location>
        <topology evidence="1">Multi-pass membrane protein</topology>
    </subcellularLocation>
</comment>
<dbReference type="InterPro" id="IPR011701">
    <property type="entry name" value="MFS"/>
</dbReference>
<accession>S3D236</accession>
<keyword evidence="4" id="KW-0812">Transmembrane</keyword>
<reference evidence="5 6" key="1">
    <citation type="journal article" date="2013" name="BMC Genomics">
        <title>Genomics-driven discovery of the pneumocandin biosynthetic gene cluster in the fungus Glarea lozoyensis.</title>
        <authorList>
            <person name="Chen L."/>
            <person name="Yue Q."/>
            <person name="Zhang X."/>
            <person name="Xiang M."/>
            <person name="Wang C."/>
            <person name="Li S."/>
            <person name="Che Y."/>
            <person name="Ortiz-Lopez F.J."/>
            <person name="Bills G.F."/>
            <person name="Liu X."/>
            <person name="An Z."/>
        </authorList>
    </citation>
    <scope>NUCLEOTIDE SEQUENCE [LARGE SCALE GENOMIC DNA]</scope>
    <source>
        <strain evidence="6">ATCC 20868 / MF5171</strain>
    </source>
</reference>